<reference evidence="1 2" key="1">
    <citation type="journal article" date="2017" name="Genome Biol. Evol.">
        <title>Phytophthora megakarya and P. palmivora, closely related causal agents of cacao black pod rot, underwent increases in genome sizes and gene numbers by different mechanisms.</title>
        <authorList>
            <person name="Ali S.S."/>
            <person name="Shao J."/>
            <person name="Lary D.J."/>
            <person name="Kronmiller B."/>
            <person name="Shen D."/>
            <person name="Strem M.D."/>
            <person name="Amoako-Attah I."/>
            <person name="Akrofi A.Y."/>
            <person name="Begoude B.A."/>
            <person name="Ten Hoopen G.M."/>
            <person name="Coulibaly K."/>
            <person name="Kebe B.I."/>
            <person name="Melnick R.L."/>
            <person name="Guiltinan M.J."/>
            <person name="Tyler B.M."/>
            <person name="Meinhardt L.W."/>
            <person name="Bailey B.A."/>
        </authorList>
    </citation>
    <scope>NUCLEOTIDE SEQUENCE [LARGE SCALE GENOMIC DNA]</scope>
    <source>
        <strain evidence="2">sbr112.9</strain>
    </source>
</reference>
<proteinExistence type="predicted"/>
<accession>A0A2P4XB07</accession>
<evidence type="ECO:0000313" key="1">
    <source>
        <dbReference type="EMBL" id="POM62742.1"/>
    </source>
</evidence>
<sequence>MAIGGDYVLLFPVDAPGLNEPRYGHVIALAGADVSVVDVEDPMIRCLNTMGNNASKFAFRPTSRQIAVNELLAAPPEAGTPLDEFIDNLIPRRAVQFAPHPGVLIRLYDFQFGTRGLSIMQFCFMARVSKMTWVKLRKTNMQNFSRSVVLPEATTPSSVDDISAAVRVLQTYCATFMTPEVGDLVRSLHAFVHGLGA</sequence>
<gene>
    <name evidence="1" type="ORF">PHPALM_28063</name>
</gene>
<dbReference type="OrthoDB" id="129826at2759"/>
<name>A0A2P4XB07_9STRA</name>
<organism evidence="1 2">
    <name type="scientific">Phytophthora palmivora</name>
    <dbReference type="NCBI Taxonomy" id="4796"/>
    <lineage>
        <taxon>Eukaryota</taxon>
        <taxon>Sar</taxon>
        <taxon>Stramenopiles</taxon>
        <taxon>Oomycota</taxon>
        <taxon>Peronosporomycetes</taxon>
        <taxon>Peronosporales</taxon>
        <taxon>Peronosporaceae</taxon>
        <taxon>Phytophthora</taxon>
    </lineage>
</organism>
<dbReference type="Proteomes" id="UP000237271">
    <property type="component" value="Unassembled WGS sequence"/>
</dbReference>
<protein>
    <submittedName>
        <fullName evidence="1">Uncharacterized protein</fullName>
    </submittedName>
</protein>
<dbReference type="EMBL" id="NCKW01015506">
    <property type="protein sequence ID" value="POM62742.1"/>
    <property type="molecule type" value="Genomic_DNA"/>
</dbReference>
<evidence type="ECO:0000313" key="2">
    <source>
        <dbReference type="Proteomes" id="UP000237271"/>
    </source>
</evidence>
<comment type="caution">
    <text evidence="1">The sequence shown here is derived from an EMBL/GenBank/DDBJ whole genome shotgun (WGS) entry which is preliminary data.</text>
</comment>
<dbReference type="AlphaFoldDB" id="A0A2P4XB07"/>
<keyword evidence="2" id="KW-1185">Reference proteome</keyword>